<keyword evidence="1" id="KW-1133">Transmembrane helix</keyword>
<keyword evidence="1" id="KW-0472">Membrane</keyword>
<evidence type="ECO:0000256" key="1">
    <source>
        <dbReference type="SAM" id="Phobius"/>
    </source>
</evidence>
<gene>
    <name evidence="3" type="ORF">B9T62_00665</name>
</gene>
<keyword evidence="1" id="KW-0812">Transmembrane</keyword>
<dbReference type="EMBL" id="CP021780">
    <property type="protein sequence ID" value="ASA19491.1"/>
    <property type="molecule type" value="Genomic_DNA"/>
</dbReference>
<feature type="transmembrane region" description="Helical" evidence="1">
    <location>
        <begin position="119"/>
        <end position="139"/>
    </location>
</feature>
<dbReference type="InterPro" id="IPR006976">
    <property type="entry name" value="VanZ-like"/>
</dbReference>
<dbReference type="OrthoDB" id="4822551at2"/>
<dbReference type="KEGG" id="pdh:B9T62_00665"/>
<dbReference type="Pfam" id="PF04892">
    <property type="entry name" value="VanZ"/>
    <property type="match status" value="1"/>
</dbReference>
<reference evidence="3 4" key="1">
    <citation type="submission" date="2017-06" db="EMBL/GenBank/DDBJ databases">
        <title>Complete genome sequence of Paenibacillus donghaensis KCTC 13049T isolated from East Sea sediment, South Korea.</title>
        <authorList>
            <person name="Jung B.K."/>
            <person name="Hong S.-J."/>
            <person name="Shin J.-H."/>
        </authorList>
    </citation>
    <scope>NUCLEOTIDE SEQUENCE [LARGE SCALE GENOMIC DNA]</scope>
    <source>
        <strain evidence="3 4">KCTC 13049</strain>
    </source>
</reference>
<feature type="transmembrane region" description="Helical" evidence="1">
    <location>
        <begin position="87"/>
        <end position="107"/>
    </location>
</feature>
<dbReference type="Proteomes" id="UP000249890">
    <property type="component" value="Chromosome"/>
</dbReference>
<dbReference type="PANTHER" id="PTHR36834:SF1">
    <property type="entry name" value="INTEGRAL MEMBRANE PROTEIN"/>
    <property type="match status" value="1"/>
</dbReference>
<organism evidence="3 4">
    <name type="scientific">Paenibacillus donghaensis</name>
    <dbReference type="NCBI Taxonomy" id="414771"/>
    <lineage>
        <taxon>Bacteria</taxon>
        <taxon>Bacillati</taxon>
        <taxon>Bacillota</taxon>
        <taxon>Bacilli</taxon>
        <taxon>Bacillales</taxon>
        <taxon>Paenibacillaceae</taxon>
        <taxon>Paenibacillus</taxon>
    </lineage>
</organism>
<dbReference type="RefSeq" id="WP_087913515.1">
    <property type="nucleotide sequence ID" value="NZ_CP021780.1"/>
</dbReference>
<evidence type="ECO:0000259" key="2">
    <source>
        <dbReference type="Pfam" id="PF04892"/>
    </source>
</evidence>
<accession>A0A2Z2KI64</accession>
<name>A0A2Z2KI64_9BACL</name>
<feature type="domain" description="VanZ-like" evidence="2">
    <location>
        <begin position="50"/>
        <end position="159"/>
    </location>
</feature>
<dbReference type="PANTHER" id="PTHR36834">
    <property type="entry name" value="MEMBRANE PROTEIN-RELATED"/>
    <property type="match status" value="1"/>
</dbReference>
<dbReference type="InterPro" id="IPR053150">
    <property type="entry name" value="Teicoplanin_resist-assoc"/>
</dbReference>
<proteinExistence type="predicted"/>
<evidence type="ECO:0000313" key="4">
    <source>
        <dbReference type="Proteomes" id="UP000249890"/>
    </source>
</evidence>
<keyword evidence="4" id="KW-1185">Reference proteome</keyword>
<feature type="transmembrane region" description="Helical" evidence="1">
    <location>
        <begin position="6"/>
        <end position="26"/>
    </location>
</feature>
<feature type="transmembrane region" description="Helical" evidence="1">
    <location>
        <begin position="190"/>
        <end position="216"/>
    </location>
</feature>
<sequence>MFIIIIFTETLVSFITYLPLLVLTQWSLARISTRHNDTAAKWHITGVYMFCFFLIAMLSVTGIPSISSLKLHGSINAIPFAAITGNAIQYLQNFLLFIPFGVLLPLLWSRFASFSRTLLVGFLFSLAIECIQLFSYRAADIDDLMMNTLGAIAGYGLFRGLHRSFPNFVQACRRKDQRSAPSHWLMEYEAYVYIGVVWFGMFVVRGILSAGFMWWFGW</sequence>
<evidence type="ECO:0000313" key="3">
    <source>
        <dbReference type="EMBL" id="ASA19491.1"/>
    </source>
</evidence>
<feature type="transmembrane region" description="Helical" evidence="1">
    <location>
        <begin position="47"/>
        <end position="67"/>
    </location>
</feature>
<dbReference type="AlphaFoldDB" id="A0A2Z2KI64"/>
<protein>
    <recommendedName>
        <fullName evidence="2">VanZ-like domain-containing protein</fullName>
    </recommendedName>
</protein>